<evidence type="ECO:0000256" key="1">
    <source>
        <dbReference type="ARBA" id="ARBA00004418"/>
    </source>
</evidence>
<dbReference type="eggNOG" id="COG0747">
    <property type="taxonomic scope" value="Bacteria"/>
</dbReference>
<dbReference type="EMBL" id="FN645454">
    <property type="protein sequence ID" value="CBI75965.1"/>
    <property type="molecule type" value="Genomic_DNA"/>
</dbReference>
<comment type="subcellular location">
    <subcellularLocation>
        <location evidence="1">Periplasm</location>
    </subcellularLocation>
</comment>
<evidence type="ECO:0000256" key="3">
    <source>
        <dbReference type="ARBA" id="ARBA00022448"/>
    </source>
</evidence>
<dbReference type="Gene3D" id="3.40.190.10">
    <property type="entry name" value="Periplasmic binding protein-like II"/>
    <property type="match status" value="1"/>
</dbReference>
<gene>
    <name evidence="6" type="ordered locus">BARCL_0284</name>
</gene>
<dbReference type="GO" id="GO:1904680">
    <property type="term" value="F:peptide transmembrane transporter activity"/>
    <property type="evidence" value="ECO:0007669"/>
    <property type="project" value="TreeGrafter"/>
</dbReference>
<dbReference type="GO" id="GO:0043190">
    <property type="term" value="C:ATP-binding cassette (ABC) transporter complex"/>
    <property type="evidence" value="ECO:0007669"/>
    <property type="project" value="InterPro"/>
</dbReference>
<dbReference type="AlphaFoldDB" id="E6YGH7"/>
<evidence type="ECO:0000259" key="5">
    <source>
        <dbReference type="Pfam" id="PF00496"/>
    </source>
</evidence>
<dbReference type="STRING" id="696125.BARCL_0284"/>
<dbReference type="CDD" id="cd08512">
    <property type="entry name" value="PBP2_NikA_DppA_OppA_like_7"/>
    <property type="match status" value="1"/>
</dbReference>
<proteinExistence type="inferred from homology"/>
<feature type="domain" description="Solute-binding protein family 5" evidence="5">
    <location>
        <begin position="113"/>
        <end position="481"/>
    </location>
</feature>
<dbReference type="HOGENOM" id="CLU_017028_7_2_5"/>
<dbReference type="InterPro" id="IPR039424">
    <property type="entry name" value="SBP_5"/>
</dbReference>
<comment type="similarity">
    <text evidence="2">Belongs to the bacterial solute-binding protein 5 family.</text>
</comment>
<dbReference type="SUPFAM" id="SSF53850">
    <property type="entry name" value="Periplasmic binding protein-like II"/>
    <property type="match status" value="1"/>
</dbReference>
<dbReference type="KEGG" id="bcd:BARCL_0284"/>
<dbReference type="Gene3D" id="3.90.76.10">
    <property type="entry name" value="Dipeptide-binding Protein, Domain 1"/>
    <property type="match status" value="1"/>
</dbReference>
<keyword evidence="7" id="KW-1185">Reference proteome</keyword>
<keyword evidence="3" id="KW-0813">Transport</keyword>
<dbReference type="Pfam" id="PF00496">
    <property type="entry name" value="SBP_bac_5"/>
    <property type="match status" value="1"/>
</dbReference>
<name>E6YGH7_BARC7</name>
<dbReference type="GO" id="GO:0015833">
    <property type="term" value="P:peptide transport"/>
    <property type="evidence" value="ECO:0007669"/>
    <property type="project" value="TreeGrafter"/>
</dbReference>
<evidence type="ECO:0000256" key="2">
    <source>
        <dbReference type="ARBA" id="ARBA00005695"/>
    </source>
</evidence>
<sequence>MSMNMFLQQTLAKTPVDTFVMAWNLDAISTFDPAQTNDIYSHEIILNICSSMSMNMFLQQTLAKTPVDTFVMAWNLDAISTFDPAQTNDIYSHEIILNICSSLVDYSPNDATKIVPNLAKSWDVSGENNTIITFHLRDDLKFVDGRSASASDLVWSMKRVVKLDMAGAALFKEYGITQQTVDAAIQALNEKTVVMKFDKPYPAELILNNIAANPVALLLDRETIMKHEKNGDIGNKYLTTHSACVGPYQLLSWRVGEAVLLGVNSHYWGEEPKLKKVLIRHVAEPSTQRLLLEKKDVDVARDLTVEILEDLQATTDIRIEKLLLPAMFYWGFNMTHPILAHEKVRLAMRYLIDYEGLGKTVLKGIGIPRSSFMPIGALGALSEKEGLPFKLDLKRAKQLLTEAGYPNGFEISVLIGNSDALQLIQSIQDNAAKVGIRLKIKRLAGTQLFSKVSTRAFETIILGWNSESLDPHTTAARIVYNPDNRFESKNTAYPSWQHGYFDEKMNQQIKDALFEKDQKKRIQRYVDLQLELMQKGPYAFLYQKYNVVAVSPVIKKWVWNSVPRVFYNAVEK</sequence>
<keyword evidence="4" id="KW-0732">Signal</keyword>
<accession>E6YGH7</accession>
<dbReference type="InterPro" id="IPR030678">
    <property type="entry name" value="Peptide/Ni-bd"/>
</dbReference>
<dbReference type="Proteomes" id="UP000009101">
    <property type="component" value="Chromosome"/>
</dbReference>
<reference evidence="6 7" key="2">
    <citation type="journal article" date="2011" name="PLoS Genet.">
        <title>Parallel evolution of a type IV secretion system in radiating lineages of the host-restricted bacterial pathogen Bartonella.</title>
        <authorList>
            <person name="Engel P."/>
            <person name="Salzburger W."/>
            <person name="Liesch M."/>
            <person name="Chang C.C."/>
            <person name="Maruyama S."/>
            <person name="Lanz C."/>
            <person name="Calteau A."/>
            <person name="Lajus A."/>
            <person name="Medigue C."/>
            <person name="Schuster S.C."/>
            <person name="Dehio C."/>
        </authorList>
    </citation>
    <scope>NUCLEOTIDE SEQUENCE [LARGE SCALE GENOMIC DNA]</scope>
    <source>
        <strain evidence="7">CIP 104772 / 73</strain>
    </source>
</reference>
<organism evidence="6 7">
    <name type="scientific">Bartonella clarridgeiae (strain CCUG 45776 / CIP 104772 / 73)</name>
    <dbReference type="NCBI Taxonomy" id="696125"/>
    <lineage>
        <taxon>Bacteria</taxon>
        <taxon>Pseudomonadati</taxon>
        <taxon>Pseudomonadota</taxon>
        <taxon>Alphaproteobacteria</taxon>
        <taxon>Hyphomicrobiales</taxon>
        <taxon>Bartonellaceae</taxon>
        <taxon>Bartonella</taxon>
    </lineage>
</organism>
<reference evidence="7" key="1">
    <citation type="submission" date="2009-11" db="EMBL/GenBank/DDBJ databases">
        <title>Genome sequencing of Bartonella species and comparative genomics.</title>
        <authorList>
            <person name="Engel P."/>
            <person name="Salzburger W."/>
            <person name="Marius L."/>
            <person name="Chao-Chin C."/>
            <person name="Soichi M."/>
            <person name="Christa L."/>
            <person name="Alexandra C."/>
            <person name="Aurelie L."/>
            <person name="Claudine M."/>
            <person name="Stephan S.C."/>
            <person name="Christoph D."/>
        </authorList>
    </citation>
    <scope>NUCLEOTIDE SEQUENCE [LARGE SCALE GENOMIC DNA]</scope>
    <source>
        <strain evidence="7">CIP 104772 / 73</strain>
    </source>
</reference>
<evidence type="ECO:0000256" key="4">
    <source>
        <dbReference type="ARBA" id="ARBA00022729"/>
    </source>
</evidence>
<evidence type="ECO:0000313" key="7">
    <source>
        <dbReference type="Proteomes" id="UP000009101"/>
    </source>
</evidence>
<dbReference type="PIRSF" id="PIRSF002741">
    <property type="entry name" value="MppA"/>
    <property type="match status" value="1"/>
</dbReference>
<dbReference type="InterPro" id="IPR000914">
    <property type="entry name" value="SBP_5_dom"/>
</dbReference>
<evidence type="ECO:0000313" key="6">
    <source>
        <dbReference type="EMBL" id="CBI75965.1"/>
    </source>
</evidence>
<dbReference type="GO" id="GO:0030288">
    <property type="term" value="C:outer membrane-bounded periplasmic space"/>
    <property type="evidence" value="ECO:0007669"/>
    <property type="project" value="UniProtKB-ARBA"/>
</dbReference>
<dbReference type="PANTHER" id="PTHR30290:SF10">
    <property type="entry name" value="PERIPLASMIC OLIGOPEPTIDE-BINDING PROTEIN-RELATED"/>
    <property type="match status" value="1"/>
</dbReference>
<protein>
    <submittedName>
        <fullName evidence="6">ABC transporter, periplasmic oligopeptide-binding protein</fullName>
    </submittedName>
</protein>
<dbReference type="Gene3D" id="3.10.105.10">
    <property type="entry name" value="Dipeptide-binding Protein, Domain 3"/>
    <property type="match status" value="1"/>
</dbReference>
<dbReference type="PANTHER" id="PTHR30290">
    <property type="entry name" value="PERIPLASMIC BINDING COMPONENT OF ABC TRANSPORTER"/>
    <property type="match status" value="1"/>
</dbReference>